<dbReference type="Proteomes" id="UP000240880">
    <property type="component" value="Unassembled WGS sequence"/>
</dbReference>
<gene>
    <name evidence="1" type="ORF">B9Q01_10755</name>
</gene>
<sequence>MAHTLKIEGDTLILEFKGLEQVAALKRRLEFKLKNITKVSTEPHKWIEGLRVAGAGLPGVIKEGSYVVSGKRVFFAMRHPEKCVTIEFENEEYDAIVVEVDDRQSVVEQIKSAIS</sequence>
<dbReference type="EMBL" id="NEXC01000189">
    <property type="protein sequence ID" value="PSN81679.1"/>
    <property type="molecule type" value="Genomic_DNA"/>
</dbReference>
<protein>
    <submittedName>
        <fullName evidence="1">Uncharacterized protein</fullName>
    </submittedName>
</protein>
<name>A0A2R6A5P1_9ARCH</name>
<evidence type="ECO:0000313" key="1">
    <source>
        <dbReference type="EMBL" id="PSN81679.1"/>
    </source>
</evidence>
<proteinExistence type="predicted"/>
<comment type="caution">
    <text evidence="1">The sequence shown here is derived from an EMBL/GenBank/DDBJ whole genome shotgun (WGS) entry which is preliminary data.</text>
</comment>
<accession>A0A2R6A5P1</accession>
<reference evidence="1 2" key="1">
    <citation type="submission" date="2017-04" db="EMBL/GenBank/DDBJ databases">
        <title>Novel microbial lineages endemic to geothermal iron-oxide mats fill important gaps in the evolutionary history of Archaea.</title>
        <authorList>
            <person name="Jay Z.J."/>
            <person name="Beam J.P."/>
            <person name="Dlakic M."/>
            <person name="Rusch D.B."/>
            <person name="Kozubal M.A."/>
            <person name="Inskeep W.P."/>
        </authorList>
    </citation>
    <scope>NUCLEOTIDE SEQUENCE [LARGE SCALE GENOMIC DNA]</scope>
    <source>
        <strain evidence="1">OSP_D</strain>
    </source>
</reference>
<organism evidence="1 2">
    <name type="scientific">Candidatus Marsarchaeota G1 archaeon OSP_D</name>
    <dbReference type="NCBI Taxonomy" id="1978155"/>
    <lineage>
        <taxon>Archaea</taxon>
        <taxon>Candidatus Marsarchaeota</taxon>
        <taxon>Candidatus Marsarchaeota group 1</taxon>
    </lineage>
</organism>
<evidence type="ECO:0000313" key="2">
    <source>
        <dbReference type="Proteomes" id="UP000240880"/>
    </source>
</evidence>
<dbReference type="AlphaFoldDB" id="A0A2R6A5P1"/>